<keyword evidence="3" id="KW-0238">DNA-binding</keyword>
<comment type="similarity">
    <text evidence="1">Belongs to the LysR transcriptional regulatory family.</text>
</comment>
<dbReference type="AlphaFoldDB" id="A0AAF0BBS3"/>
<dbReference type="Gene3D" id="1.10.10.10">
    <property type="entry name" value="Winged helix-like DNA-binding domain superfamily/Winged helix DNA-binding domain"/>
    <property type="match status" value="1"/>
</dbReference>
<keyword evidence="4" id="KW-0804">Transcription</keyword>
<dbReference type="Gene3D" id="3.40.190.290">
    <property type="match status" value="1"/>
</dbReference>
<dbReference type="EMBL" id="CP116507">
    <property type="protein sequence ID" value="WCG21933.1"/>
    <property type="molecule type" value="Genomic_DNA"/>
</dbReference>
<evidence type="ECO:0000313" key="7">
    <source>
        <dbReference type="Proteomes" id="UP001179600"/>
    </source>
</evidence>
<dbReference type="RefSeq" id="WP_168414065.1">
    <property type="nucleotide sequence ID" value="NZ_CP081833.1"/>
</dbReference>
<dbReference type="InterPro" id="IPR050950">
    <property type="entry name" value="HTH-type_LysR_regulators"/>
</dbReference>
<protein>
    <submittedName>
        <fullName evidence="6">LysR family transcriptional regulator</fullName>
    </submittedName>
</protein>
<dbReference type="GO" id="GO:0003677">
    <property type="term" value="F:DNA binding"/>
    <property type="evidence" value="ECO:0007669"/>
    <property type="project" value="UniProtKB-KW"/>
</dbReference>
<dbReference type="Pfam" id="PF00126">
    <property type="entry name" value="HTH_1"/>
    <property type="match status" value="1"/>
</dbReference>
<evidence type="ECO:0000256" key="4">
    <source>
        <dbReference type="ARBA" id="ARBA00023163"/>
    </source>
</evidence>
<evidence type="ECO:0000256" key="2">
    <source>
        <dbReference type="ARBA" id="ARBA00023015"/>
    </source>
</evidence>
<dbReference type="Proteomes" id="UP001179600">
    <property type="component" value="Chromosome"/>
</dbReference>
<dbReference type="PANTHER" id="PTHR30419:SF8">
    <property type="entry name" value="NITROGEN ASSIMILATION TRANSCRIPTIONAL ACTIVATOR-RELATED"/>
    <property type="match status" value="1"/>
</dbReference>
<reference evidence="6" key="1">
    <citation type="submission" date="2023-01" db="EMBL/GenBank/DDBJ databases">
        <title>Oxazolidinone resistance genes in florfenicol resistant enterococci from beef cattle and veal calves at slaughter.</title>
        <authorList>
            <person name="Biggel M."/>
        </authorList>
    </citation>
    <scope>NUCLEOTIDE SEQUENCE</scope>
    <source>
        <strain evidence="6">K204-1</strain>
    </source>
</reference>
<dbReference type="InterPro" id="IPR036390">
    <property type="entry name" value="WH_DNA-bd_sf"/>
</dbReference>
<dbReference type="Pfam" id="PF03466">
    <property type="entry name" value="LysR_substrate"/>
    <property type="match status" value="1"/>
</dbReference>
<proteinExistence type="inferred from homology"/>
<dbReference type="CDD" id="cd05466">
    <property type="entry name" value="PBP2_LTTR_substrate"/>
    <property type="match status" value="1"/>
</dbReference>
<evidence type="ECO:0000259" key="5">
    <source>
        <dbReference type="PROSITE" id="PS50931"/>
    </source>
</evidence>
<dbReference type="InterPro" id="IPR036388">
    <property type="entry name" value="WH-like_DNA-bd_sf"/>
</dbReference>
<dbReference type="GeneID" id="72384695"/>
<dbReference type="PROSITE" id="PS50931">
    <property type="entry name" value="HTH_LYSR"/>
    <property type="match status" value="1"/>
</dbReference>
<dbReference type="PANTHER" id="PTHR30419">
    <property type="entry name" value="HTH-TYPE TRANSCRIPTIONAL REGULATOR YBHD"/>
    <property type="match status" value="1"/>
</dbReference>
<sequence>MDIRQVKYFIEIINSQSYSLAAKNLFVTQPTLSWNMTKLQNDLGTKLLYQVGNKVLPTSAGELLYEKGSSIVQDFDQLEATLLNQAYREDEELVIGSNAVISPFFMPLIEQFMTEYPHISLHIVEEGSIKTQKKVSEGDLEIGIVSYPINFPNLSVEKNMFHSFHYDAYVVMRSDHSLAKEKSLKFSELKEQAFVSMSKDFVLYHVLQDLAEESGFRPNVRFISNNHEVVLQTILNSQADQTVALMPIQLQDEYRNENLTWVKLDNKVKKFDIVVIHEKNRTLSPIAAQFLEFVTSHKIKK</sequence>
<dbReference type="InterPro" id="IPR000847">
    <property type="entry name" value="LysR_HTH_N"/>
</dbReference>
<evidence type="ECO:0000313" key="6">
    <source>
        <dbReference type="EMBL" id="WCG21933.1"/>
    </source>
</evidence>
<keyword evidence="2" id="KW-0805">Transcription regulation</keyword>
<dbReference type="InterPro" id="IPR005119">
    <property type="entry name" value="LysR_subst-bd"/>
</dbReference>
<organism evidence="6 7">
    <name type="scientific">Vagococcus lutrae</name>
    <dbReference type="NCBI Taxonomy" id="81947"/>
    <lineage>
        <taxon>Bacteria</taxon>
        <taxon>Bacillati</taxon>
        <taxon>Bacillota</taxon>
        <taxon>Bacilli</taxon>
        <taxon>Lactobacillales</taxon>
        <taxon>Enterococcaceae</taxon>
        <taxon>Vagococcus</taxon>
    </lineage>
</organism>
<gene>
    <name evidence="6" type="ORF">PML95_05875</name>
</gene>
<dbReference type="SUPFAM" id="SSF46785">
    <property type="entry name" value="Winged helix' DNA-binding domain"/>
    <property type="match status" value="1"/>
</dbReference>
<dbReference type="GO" id="GO:0005829">
    <property type="term" value="C:cytosol"/>
    <property type="evidence" value="ECO:0007669"/>
    <property type="project" value="TreeGrafter"/>
</dbReference>
<accession>A0AAF0BBS3</accession>
<evidence type="ECO:0000256" key="3">
    <source>
        <dbReference type="ARBA" id="ARBA00023125"/>
    </source>
</evidence>
<dbReference type="SUPFAM" id="SSF53850">
    <property type="entry name" value="Periplasmic binding protein-like II"/>
    <property type="match status" value="1"/>
</dbReference>
<name>A0AAF0BBS3_9ENTE</name>
<feature type="domain" description="HTH lysR-type" evidence="5">
    <location>
        <begin position="1"/>
        <end position="58"/>
    </location>
</feature>
<evidence type="ECO:0000256" key="1">
    <source>
        <dbReference type="ARBA" id="ARBA00009437"/>
    </source>
</evidence>
<dbReference type="GO" id="GO:0003700">
    <property type="term" value="F:DNA-binding transcription factor activity"/>
    <property type="evidence" value="ECO:0007669"/>
    <property type="project" value="InterPro"/>
</dbReference>